<dbReference type="EMBL" id="JH598326">
    <property type="status" value="NOT_ANNOTATED_CDS"/>
    <property type="molecule type" value="Genomic_DNA"/>
</dbReference>
<protein>
    <submittedName>
        <fullName evidence="1">Uncharacterized protein</fullName>
    </submittedName>
</protein>
<organism evidence="1 2">
    <name type="scientific">Hyaloperonospora arabidopsidis (strain Emoy2)</name>
    <name type="common">Downy mildew agent</name>
    <name type="synonym">Peronospora arabidopsidis</name>
    <dbReference type="NCBI Taxonomy" id="559515"/>
    <lineage>
        <taxon>Eukaryota</taxon>
        <taxon>Sar</taxon>
        <taxon>Stramenopiles</taxon>
        <taxon>Oomycota</taxon>
        <taxon>Peronosporomycetes</taxon>
        <taxon>Peronosporales</taxon>
        <taxon>Peronosporaceae</taxon>
        <taxon>Hyaloperonospora</taxon>
    </lineage>
</organism>
<dbReference type="VEuPathDB" id="FungiDB:HpaG806584"/>
<proteinExistence type="predicted"/>
<dbReference type="Proteomes" id="UP000011713">
    <property type="component" value="Unassembled WGS sequence"/>
</dbReference>
<evidence type="ECO:0000313" key="1">
    <source>
        <dbReference type="EnsemblProtists" id="HpaP806584"/>
    </source>
</evidence>
<reference evidence="1" key="2">
    <citation type="submission" date="2015-06" db="UniProtKB">
        <authorList>
            <consortium name="EnsemblProtists"/>
        </authorList>
    </citation>
    <scope>IDENTIFICATION</scope>
    <source>
        <strain evidence="1">Emoy2</strain>
    </source>
</reference>
<evidence type="ECO:0000313" key="2">
    <source>
        <dbReference type="Proteomes" id="UP000011713"/>
    </source>
</evidence>
<accession>M4BJK5</accession>
<name>M4BJK5_HYAAE</name>
<keyword evidence="2" id="KW-1185">Reference proteome</keyword>
<dbReference type="InParanoid" id="M4BJK5"/>
<reference evidence="2" key="1">
    <citation type="journal article" date="2010" name="Science">
        <title>Signatures of adaptation to obligate biotrophy in the Hyaloperonospora arabidopsidis genome.</title>
        <authorList>
            <person name="Baxter L."/>
            <person name="Tripathy S."/>
            <person name="Ishaque N."/>
            <person name="Boot N."/>
            <person name="Cabral A."/>
            <person name="Kemen E."/>
            <person name="Thines M."/>
            <person name="Ah-Fong A."/>
            <person name="Anderson R."/>
            <person name="Badejoko W."/>
            <person name="Bittner-Eddy P."/>
            <person name="Boore J.L."/>
            <person name="Chibucos M.C."/>
            <person name="Coates M."/>
            <person name="Dehal P."/>
            <person name="Delehaunty K."/>
            <person name="Dong S."/>
            <person name="Downton P."/>
            <person name="Dumas B."/>
            <person name="Fabro G."/>
            <person name="Fronick C."/>
            <person name="Fuerstenberg S.I."/>
            <person name="Fulton L."/>
            <person name="Gaulin E."/>
            <person name="Govers F."/>
            <person name="Hughes L."/>
            <person name="Humphray S."/>
            <person name="Jiang R.H."/>
            <person name="Judelson H."/>
            <person name="Kamoun S."/>
            <person name="Kyung K."/>
            <person name="Meijer H."/>
            <person name="Minx P."/>
            <person name="Morris P."/>
            <person name="Nelson J."/>
            <person name="Phuntumart V."/>
            <person name="Qutob D."/>
            <person name="Rehmany A."/>
            <person name="Rougon-Cardoso A."/>
            <person name="Ryden P."/>
            <person name="Torto-Alalibo T."/>
            <person name="Studholme D."/>
            <person name="Wang Y."/>
            <person name="Win J."/>
            <person name="Wood J."/>
            <person name="Clifton S.W."/>
            <person name="Rogers J."/>
            <person name="Van den Ackerveken G."/>
            <person name="Jones J.D."/>
            <person name="McDowell J.M."/>
            <person name="Beynon J."/>
            <person name="Tyler B.M."/>
        </authorList>
    </citation>
    <scope>NUCLEOTIDE SEQUENCE [LARGE SCALE GENOMIC DNA]</scope>
    <source>
        <strain evidence="2">Emoy2</strain>
    </source>
</reference>
<dbReference type="HOGENOM" id="CLU_3000528_0_0_1"/>
<dbReference type="AlphaFoldDB" id="M4BJK5"/>
<dbReference type="EnsemblProtists" id="HpaT806584">
    <property type="protein sequence ID" value="HpaP806584"/>
    <property type="gene ID" value="HpaG806584"/>
</dbReference>
<sequence>MARGYDARRHCRTRCSQGEILDARSDDDLRIPNQVDGTSTLCLCTDAENGPGRSIPG</sequence>